<feature type="transmembrane region" description="Helical" evidence="7">
    <location>
        <begin position="83"/>
        <end position="100"/>
    </location>
</feature>
<dbReference type="FunCoup" id="W0RQ36">
    <property type="interactions" value="143"/>
</dbReference>
<dbReference type="PANTHER" id="PTHR30506:SF3">
    <property type="entry name" value="UPF0126 INNER MEMBRANE PROTEIN YADS-RELATED"/>
    <property type="match status" value="1"/>
</dbReference>
<dbReference type="KEGG" id="gba:J421_5281"/>
<gene>
    <name evidence="9" type="ORF">J421_5281</name>
</gene>
<keyword evidence="6 7" id="KW-0472">Membrane</keyword>
<feature type="transmembrane region" description="Helical" evidence="7">
    <location>
        <begin position="20"/>
        <end position="38"/>
    </location>
</feature>
<name>W0RQ36_9BACT</name>
<feature type="transmembrane region" description="Helical" evidence="7">
    <location>
        <begin position="169"/>
        <end position="187"/>
    </location>
</feature>
<evidence type="ECO:0000256" key="6">
    <source>
        <dbReference type="ARBA" id="ARBA00023136"/>
    </source>
</evidence>
<feature type="transmembrane region" description="Helical" evidence="7">
    <location>
        <begin position="112"/>
        <end position="131"/>
    </location>
</feature>
<keyword evidence="9" id="KW-0614">Plasmid</keyword>
<evidence type="ECO:0000256" key="3">
    <source>
        <dbReference type="ARBA" id="ARBA00022475"/>
    </source>
</evidence>
<keyword evidence="3" id="KW-1003">Cell membrane</keyword>
<evidence type="ECO:0000313" key="9">
    <source>
        <dbReference type="EMBL" id="AHG92816.1"/>
    </source>
</evidence>
<evidence type="ECO:0000256" key="4">
    <source>
        <dbReference type="ARBA" id="ARBA00022692"/>
    </source>
</evidence>
<organism evidence="9 10">
    <name type="scientific">Gemmatirosa kalamazoonensis</name>
    <dbReference type="NCBI Taxonomy" id="861299"/>
    <lineage>
        <taxon>Bacteria</taxon>
        <taxon>Pseudomonadati</taxon>
        <taxon>Gemmatimonadota</taxon>
        <taxon>Gemmatimonadia</taxon>
        <taxon>Gemmatimonadales</taxon>
        <taxon>Gemmatimonadaceae</taxon>
        <taxon>Gemmatirosa</taxon>
    </lineage>
</organism>
<keyword evidence="5 7" id="KW-1133">Transmembrane helix</keyword>
<dbReference type="GO" id="GO:0005886">
    <property type="term" value="C:plasma membrane"/>
    <property type="evidence" value="ECO:0007669"/>
    <property type="project" value="UniProtKB-SubCell"/>
</dbReference>
<evidence type="ECO:0000256" key="5">
    <source>
        <dbReference type="ARBA" id="ARBA00022989"/>
    </source>
</evidence>
<reference evidence="9 10" key="1">
    <citation type="journal article" date="2014" name="Genome Announc.">
        <title>Genome Sequence and Methylome of Soil Bacterium Gemmatirosa kalamazoonensis KBS708T, a Member of the Rarely Cultivated Gemmatimonadetes Phylum.</title>
        <authorList>
            <person name="Debruyn J.M."/>
            <person name="Radosevich M."/>
            <person name="Wommack K.E."/>
            <person name="Polson S.W."/>
            <person name="Hauser L.J."/>
            <person name="Fawaz M.N."/>
            <person name="Korlach J."/>
            <person name="Tsai Y.C."/>
        </authorList>
    </citation>
    <scope>NUCLEOTIDE SEQUENCE [LARGE SCALE GENOMIC DNA]</scope>
    <source>
        <strain evidence="9 10">KBS708</strain>
        <plasmid evidence="10">Plasmid 1</plasmid>
    </source>
</reference>
<evidence type="ECO:0000259" key="8">
    <source>
        <dbReference type="Pfam" id="PF03458"/>
    </source>
</evidence>
<dbReference type="Proteomes" id="UP000019151">
    <property type="component" value="Plasmid 1"/>
</dbReference>
<evidence type="ECO:0000313" key="10">
    <source>
        <dbReference type="Proteomes" id="UP000019151"/>
    </source>
</evidence>
<geneLocation type="plasmid" evidence="9 10">
    <name>1</name>
</geneLocation>
<keyword evidence="10" id="KW-1185">Reference proteome</keyword>
<dbReference type="InParanoid" id="W0RQ36"/>
<dbReference type="EMBL" id="CP007129">
    <property type="protein sequence ID" value="AHG92816.1"/>
    <property type="molecule type" value="Genomic_DNA"/>
</dbReference>
<dbReference type="InterPro" id="IPR005115">
    <property type="entry name" value="Gly_transporter"/>
</dbReference>
<proteinExistence type="inferred from homology"/>
<keyword evidence="4 7" id="KW-0812">Transmembrane</keyword>
<feature type="domain" description="Glycine transporter" evidence="8">
    <location>
        <begin position="112"/>
        <end position="184"/>
    </location>
</feature>
<feature type="transmembrane region" description="Helical" evidence="7">
    <location>
        <begin position="50"/>
        <end position="71"/>
    </location>
</feature>
<evidence type="ECO:0000256" key="7">
    <source>
        <dbReference type="SAM" id="Phobius"/>
    </source>
</evidence>
<evidence type="ECO:0000256" key="1">
    <source>
        <dbReference type="ARBA" id="ARBA00004651"/>
    </source>
</evidence>
<accession>W0RQ36</accession>
<protein>
    <recommendedName>
        <fullName evidence="8">Glycine transporter domain-containing protein</fullName>
    </recommendedName>
</protein>
<sequence length="227" mass="24100">MMLEPRIGLPLAPREVDALLARTAVVLDWVGTLAFALSGGMLGVRKGFDLFGVLFLSFVVSVAGGMMRDVLIGATPPAAMREIHYFAISMSAGVITFYWAQQIALWQRPILLVDAIGLALFAVVGAQKAVVYGIHPAMAALMGMLTGIGGGMVRDVLARDTPFVLRSDLYAVAALAGGVVVAIGHAIHGPPTLYTLLGAAVCLFLRLMAIYRGWRAPLPRATRDQTP</sequence>
<comment type="subcellular location">
    <subcellularLocation>
        <location evidence="1">Cell membrane</location>
        <topology evidence="1">Multi-pass membrane protein</topology>
    </subcellularLocation>
</comment>
<evidence type="ECO:0000256" key="2">
    <source>
        <dbReference type="ARBA" id="ARBA00008193"/>
    </source>
</evidence>
<dbReference type="PATRIC" id="fig|861299.3.peg.5340"/>
<comment type="similarity">
    <text evidence="2">Belongs to the UPF0126 family.</text>
</comment>
<feature type="transmembrane region" description="Helical" evidence="7">
    <location>
        <begin position="137"/>
        <end position="157"/>
    </location>
</feature>
<feature type="domain" description="Glycine transporter" evidence="8">
    <location>
        <begin position="26"/>
        <end position="100"/>
    </location>
</feature>
<feature type="transmembrane region" description="Helical" evidence="7">
    <location>
        <begin position="193"/>
        <end position="214"/>
    </location>
</feature>
<dbReference type="Pfam" id="PF03458">
    <property type="entry name" value="Gly_transporter"/>
    <property type="match status" value="2"/>
</dbReference>
<dbReference type="HOGENOM" id="CLU_064906_1_1_0"/>
<dbReference type="AlphaFoldDB" id="W0RQ36"/>
<dbReference type="PANTHER" id="PTHR30506">
    <property type="entry name" value="INNER MEMBRANE PROTEIN"/>
    <property type="match status" value="1"/>
</dbReference>